<evidence type="ECO:0000313" key="2">
    <source>
        <dbReference type="Proteomes" id="UP000000268"/>
    </source>
</evidence>
<evidence type="ECO:0000313" key="1">
    <source>
        <dbReference type="EMBL" id="ABW29510.1"/>
    </source>
</evidence>
<reference evidence="1 2" key="1">
    <citation type="journal article" date="2008" name="Proc. Natl. Acad. Sci. U.S.A.">
        <title>Niche adaptation and genome expansion in the chlorophyll d-producing cyanobacterium Acaryochloris marina.</title>
        <authorList>
            <person name="Swingley W.D."/>
            <person name="Chen M."/>
            <person name="Cheung P.C."/>
            <person name="Conrad A.L."/>
            <person name="Dejesa L.C."/>
            <person name="Hao J."/>
            <person name="Honchak B.M."/>
            <person name="Karbach L.E."/>
            <person name="Kurdoglu A."/>
            <person name="Lahiri S."/>
            <person name="Mastrian S.D."/>
            <person name="Miyashita H."/>
            <person name="Page L."/>
            <person name="Ramakrishna P."/>
            <person name="Satoh S."/>
            <person name="Sattley W.M."/>
            <person name="Shimada Y."/>
            <person name="Taylor H.L."/>
            <person name="Tomo T."/>
            <person name="Tsuchiya T."/>
            <person name="Wang Z.T."/>
            <person name="Raymond J."/>
            <person name="Mimuro M."/>
            <person name="Blankenship R.E."/>
            <person name="Touchman J.W."/>
        </authorList>
    </citation>
    <scope>NUCLEOTIDE SEQUENCE [LARGE SCALE GENOMIC DNA]</scope>
    <source>
        <strain evidence="2">MBIC 11017</strain>
    </source>
</reference>
<organism evidence="1 2">
    <name type="scientific">Acaryochloris marina (strain MBIC 11017)</name>
    <dbReference type="NCBI Taxonomy" id="329726"/>
    <lineage>
        <taxon>Bacteria</taxon>
        <taxon>Bacillati</taxon>
        <taxon>Cyanobacteriota</taxon>
        <taxon>Cyanophyceae</taxon>
        <taxon>Acaryochloridales</taxon>
        <taxon>Acaryochloridaceae</taxon>
        <taxon>Acaryochloris</taxon>
    </lineage>
</organism>
<gene>
    <name evidence="1" type="ordered locus">AM1_4533</name>
</gene>
<name>B0BZ65_ACAM1</name>
<protein>
    <submittedName>
        <fullName evidence="1">Uncharacterized protein</fullName>
    </submittedName>
</protein>
<sequence>MAFKLRLTLAKILKIDHQVSQDFQGVMQLANPLKSKQQALEFILSSKSPLNGIESLLEN</sequence>
<keyword evidence="2" id="KW-1185">Reference proteome</keyword>
<dbReference type="Proteomes" id="UP000000268">
    <property type="component" value="Chromosome"/>
</dbReference>
<dbReference type="KEGG" id="amr:AM1_4533"/>
<dbReference type="AlphaFoldDB" id="B0BZ65"/>
<accession>B0BZ65</accession>
<dbReference type="HOGENOM" id="CLU_2949523_0_0_3"/>
<proteinExistence type="predicted"/>
<dbReference type="EMBL" id="CP000828">
    <property type="protein sequence ID" value="ABW29510.1"/>
    <property type="molecule type" value="Genomic_DNA"/>
</dbReference>